<dbReference type="EMBL" id="GL378328">
    <property type="protein sequence ID" value="EFJ51332.1"/>
    <property type="molecule type" value="Genomic_DNA"/>
</dbReference>
<dbReference type="InterPro" id="IPR011009">
    <property type="entry name" value="Kinase-like_dom_sf"/>
</dbReference>
<dbReference type="GeneID" id="9620561"/>
<dbReference type="OrthoDB" id="543893at2759"/>
<dbReference type="RefSeq" id="XP_002947799.1">
    <property type="nucleotide sequence ID" value="XM_002947753.1"/>
</dbReference>
<accession>D8TMY2</accession>
<keyword evidence="2" id="KW-1185">Reference proteome</keyword>
<organism evidence="2">
    <name type="scientific">Volvox carteri f. nagariensis</name>
    <dbReference type="NCBI Taxonomy" id="3068"/>
    <lineage>
        <taxon>Eukaryota</taxon>
        <taxon>Viridiplantae</taxon>
        <taxon>Chlorophyta</taxon>
        <taxon>core chlorophytes</taxon>
        <taxon>Chlorophyceae</taxon>
        <taxon>CS clade</taxon>
        <taxon>Chlamydomonadales</taxon>
        <taxon>Volvocaceae</taxon>
        <taxon>Volvox</taxon>
    </lineage>
</organism>
<reference evidence="1 2" key="1">
    <citation type="journal article" date="2010" name="Science">
        <title>Genomic analysis of organismal complexity in the multicellular green alga Volvox carteri.</title>
        <authorList>
            <person name="Prochnik S.E."/>
            <person name="Umen J."/>
            <person name="Nedelcu A.M."/>
            <person name="Hallmann A."/>
            <person name="Miller S.M."/>
            <person name="Nishii I."/>
            <person name="Ferris P."/>
            <person name="Kuo A."/>
            <person name="Mitros T."/>
            <person name="Fritz-Laylin L.K."/>
            <person name="Hellsten U."/>
            <person name="Chapman J."/>
            <person name="Simakov O."/>
            <person name="Rensing S.A."/>
            <person name="Terry A."/>
            <person name="Pangilinan J."/>
            <person name="Kapitonov V."/>
            <person name="Jurka J."/>
            <person name="Salamov A."/>
            <person name="Shapiro H."/>
            <person name="Schmutz J."/>
            <person name="Grimwood J."/>
            <person name="Lindquist E."/>
            <person name="Lucas S."/>
            <person name="Grigoriev I.V."/>
            <person name="Schmitt R."/>
            <person name="Kirk D."/>
            <person name="Rokhsar D.S."/>
        </authorList>
    </citation>
    <scope>NUCLEOTIDE SEQUENCE [LARGE SCALE GENOMIC DNA]</scope>
    <source>
        <strain evidence="2">f. Nagariensis / Eve</strain>
    </source>
</reference>
<gene>
    <name evidence="1" type="ORF">VOLCADRAFT_88051</name>
</gene>
<dbReference type="Gene3D" id="1.10.510.10">
    <property type="entry name" value="Transferase(Phosphotransferase) domain 1"/>
    <property type="match status" value="1"/>
</dbReference>
<sequence>MTHVNNILASIQHSLNKALLFTTLRVDACIYLASIHHGLNKVAFNGMRPSLDELLVSERCPLKLCRLLVACWETDPDRRPAAAEAIKELALILRLKTAPGILGYPALILVLAL</sequence>
<name>D8TMY2_VOLCA</name>
<evidence type="ECO:0000313" key="2">
    <source>
        <dbReference type="Proteomes" id="UP000001058"/>
    </source>
</evidence>
<dbReference type="InParanoid" id="D8TMY2"/>
<dbReference type="KEGG" id="vcn:VOLCADRAFT_88051"/>
<proteinExistence type="predicted"/>
<protein>
    <submittedName>
        <fullName evidence="1">Uncharacterized protein</fullName>
    </submittedName>
</protein>
<dbReference type="AlphaFoldDB" id="D8TMY2"/>
<dbReference type="Proteomes" id="UP000001058">
    <property type="component" value="Unassembled WGS sequence"/>
</dbReference>
<dbReference type="SUPFAM" id="SSF56112">
    <property type="entry name" value="Protein kinase-like (PK-like)"/>
    <property type="match status" value="1"/>
</dbReference>
<evidence type="ECO:0000313" key="1">
    <source>
        <dbReference type="EMBL" id="EFJ51332.1"/>
    </source>
</evidence>